<reference evidence="2 3" key="1">
    <citation type="submission" date="2022-02" db="EMBL/GenBank/DDBJ databases">
        <title>Comparative genomics of the first Antarctic Pseudomonas spp. capable of biotransforming 2,4,6-Trinitrotoluene.</title>
        <authorList>
            <person name="Cabrera M.A."/>
            <person name="Marquez S.L."/>
            <person name="Perez-Donoso J.M."/>
        </authorList>
    </citation>
    <scope>NUCLEOTIDE SEQUENCE [LARGE SCALE GENOMIC DNA]</scope>
    <source>
        <strain evidence="2 3">TNT11</strain>
    </source>
</reference>
<dbReference type="RefSeq" id="WP_247406154.1">
    <property type="nucleotide sequence ID" value="NZ_JAKNRV010000312.1"/>
</dbReference>
<gene>
    <name evidence="2" type="ORF">L9Z73_23500</name>
</gene>
<feature type="chain" id="PRO_5047096325" evidence="1">
    <location>
        <begin position="23"/>
        <end position="208"/>
    </location>
</feature>
<dbReference type="Proteomes" id="UP001317085">
    <property type="component" value="Unassembled WGS sequence"/>
</dbReference>
<dbReference type="Pfam" id="PF06551">
    <property type="entry name" value="DUF1120"/>
    <property type="match status" value="1"/>
</dbReference>
<keyword evidence="3" id="KW-1185">Reference proteome</keyword>
<proteinExistence type="predicted"/>
<dbReference type="EMBL" id="JAKNRV010000312">
    <property type="protein sequence ID" value="MCK1787203.1"/>
    <property type="molecule type" value="Genomic_DNA"/>
</dbReference>
<evidence type="ECO:0000313" key="2">
    <source>
        <dbReference type="EMBL" id="MCK1787203.1"/>
    </source>
</evidence>
<keyword evidence="1" id="KW-0732">Signal</keyword>
<dbReference type="PROSITE" id="PS51257">
    <property type="entry name" value="PROKAR_LIPOPROTEIN"/>
    <property type="match status" value="1"/>
</dbReference>
<organism evidence="2 3">
    <name type="scientific">Pseudomonas emilianonis</name>
    <dbReference type="NCBI Taxonomy" id="2915812"/>
    <lineage>
        <taxon>Bacteria</taxon>
        <taxon>Pseudomonadati</taxon>
        <taxon>Pseudomonadota</taxon>
        <taxon>Gammaproteobacteria</taxon>
        <taxon>Pseudomonadales</taxon>
        <taxon>Pseudomonadaceae</taxon>
        <taxon>Pseudomonas</taxon>
    </lineage>
</organism>
<feature type="signal peptide" evidence="1">
    <location>
        <begin position="1"/>
        <end position="22"/>
    </location>
</feature>
<accession>A0ABT0EN94</accession>
<evidence type="ECO:0000313" key="3">
    <source>
        <dbReference type="Proteomes" id="UP001317085"/>
    </source>
</evidence>
<name>A0ABT0EN94_9PSED</name>
<comment type="caution">
    <text evidence="2">The sequence shown here is derived from an EMBL/GenBank/DDBJ whole genome shotgun (WGS) entry which is preliminary data.</text>
</comment>
<protein>
    <submittedName>
        <fullName evidence="2">DUF1120 domain-containing protein</fullName>
    </submittedName>
</protein>
<evidence type="ECO:0000256" key="1">
    <source>
        <dbReference type="SAM" id="SignalP"/>
    </source>
</evidence>
<sequence>MKKLLHTSIAGVLIGCAFPAFAASTVDLAVTGLIVPSACTPTLSASTVDVGRVSVKDLNQDTRTFLTPTTLTLSVNCEASTLFAMKATDNRSDSAAAINELGIGKTAAGERIGGYWLMLSNATADTTAVQMIGSTNNGGSWFRFREDDAWGTTYLLSIAAVGAGSVPIPAQNTQMALSVNPFINPAKNVTINEDTLIDGSATIEVKYL</sequence>
<dbReference type="InterPro" id="IPR010546">
    <property type="entry name" value="DUF1120"/>
</dbReference>